<evidence type="ECO:0000259" key="2">
    <source>
        <dbReference type="PROSITE" id="PS51746"/>
    </source>
</evidence>
<dbReference type="InterPro" id="IPR001932">
    <property type="entry name" value="PPM-type_phosphatase-like_dom"/>
</dbReference>
<protein>
    <recommendedName>
        <fullName evidence="1">Protein phosphatase</fullName>
        <ecNumber evidence="1">3.1.3.16</ecNumber>
    </recommendedName>
</protein>
<evidence type="ECO:0000313" key="4">
    <source>
        <dbReference type="Proteomes" id="UP001630127"/>
    </source>
</evidence>
<dbReference type="SUPFAM" id="SSF81606">
    <property type="entry name" value="PP2C-like"/>
    <property type="match status" value="1"/>
</dbReference>
<dbReference type="Proteomes" id="UP001630127">
    <property type="component" value="Unassembled WGS sequence"/>
</dbReference>
<dbReference type="EC" id="3.1.3.16" evidence="1"/>
<dbReference type="GO" id="GO:0046872">
    <property type="term" value="F:metal ion binding"/>
    <property type="evidence" value="ECO:0007669"/>
    <property type="project" value="UniProtKB-UniRule"/>
</dbReference>
<comment type="cofactor">
    <cofactor evidence="1">
        <name>Mg(2+)</name>
        <dbReference type="ChEBI" id="CHEBI:18420"/>
    </cofactor>
</comment>
<dbReference type="InterPro" id="IPR039123">
    <property type="entry name" value="PPTC7"/>
</dbReference>
<comment type="catalytic activity">
    <reaction evidence="1">
        <text>O-phospho-L-seryl-[protein] + H2O = L-seryl-[protein] + phosphate</text>
        <dbReference type="Rhea" id="RHEA:20629"/>
        <dbReference type="Rhea" id="RHEA-COMP:9863"/>
        <dbReference type="Rhea" id="RHEA-COMP:11604"/>
        <dbReference type="ChEBI" id="CHEBI:15377"/>
        <dbReference type="ChEBI" id="CHEBI:29999"/>
        <dbReference type="ChEBI" id="CHEBI:43474"/>
        <dbReference type="ChEBI" id="CHEBI:83421"/>
        <dbReference type="EC" id="3.1.3.16"/>
    </reaction>
</comment>
<keyword evidence="1" id="KW-0378">Hydrolase</keyword>
<comment type="cofactor">
    <cofactor evidence="1">
        <name>Mn(2+)</name>
        <dbReference type="ChEBI" id="CHEBI:29035"/>
    </cofactor>
</comment>
<keyword evidence="1" id="KW-0460">Magnesium</keyword>
<dbReference type="PANTHER" id="PTHR12320">
    <property type="entry name" value="PROTEIN PHOSPHATASE 2C"/>
    <property type="match status" value="1"/>
</dbReference>
<keyword evidence="1" id="KW-0479">Metal-binding</keyword>
<comment type="caution">
    <text evidence="3">The sequence shown here is derived from an EMBL/GenBank/DDBJ whole genome shotgun (WGS) entry which is preliminary data.</text>
</comment>
<accession>A0ABD2ZVD2</accession>
<proteinExistence type="inferred from homology"/>
<name>A0ABD2ZVD2_9GENT</name>
<keyword evidence="4" id="KW-1185">Reference proteome</keyword>
<evidence type="ECO:0000313" key="3">
    <source>
        <dbReference type="EMBL" id="KAL3522295.1"/>
    </source>
</evidence>
<gene>
    <name evidence="3" type="ORF">ACH5RR_015129</name>
</gene>
<keyword evidence="1" id="KW-0464">Manganese</keyword>
<organism evidence="3 4">
    <name type="scientific">Cinchona calisaya</name>
    <dbReference type="NCBI Taxonomy" id="153742"/>
    <lineage>
        <taxon>Eukaryota</taxon>
        <taxon>Viridiplantae</taxon>
        <taxon>Streptophyta</taxon>
        <taxon>Embryophyta</taxon>
        <taxon>Tracheophyta</taxon>
        <taxon>Spermatophyta</taxon>
        <taxon>Magnoliopsida</taxon>
        <taxon>eudicotyledons</taxon>
        <taxon>Gunneridae</taxon>
        <taxon>Pentapetalae</taxon>
        <taxon>asterids</taxon>
        <taxon>lamiids</taxon>
        <taxon>Gentianales</taxon>
        <taxon>Rubiaceae</taxon>
        <taxon>Cinchonoideae</taxon>
        <taxon>Cinchoneae</taxon>
        <taxon>Cinchona</taxon>
    </lineage>
</organism>
<comment type="catalytic activity">
    <reaction evidence="1">
        <text>O-phospho-L-threonyl-[protein] + H2O = L-threonyl-[protein] + phosphate</text>
        <dbReference type="Rhea" id="RHEA:47004"/>
        <dbReference type="Rhea" id="RHEA-COMP:11060"/>
        <dbReference type="Rhea" id="RHEA-COMP:11605"/>
        <dbReference type="ChEBI" id="CHEBI:15377"/>
        <dbReference type="ChEBI" id="CHEBI:30013"/>
        <dbReference type="ChEBI" id="CHEBI:43474"/>
        <dbReference type="ChEBI" id="CHEBI:61977"/>
        <dbReference type="EC" id="3.1.3.16"/>
    </reaction>
</comment>
<comment type="similarity">
    <text evidence="1">Belongs to the PP2C family.</text>
</comment>
<reference evidence="3 4" key="1">
    <citation type="submission" date="2024-11" db="EMBL/GenBank/DDBJ databases">
        <title>A near-complete genome assembly of Cinchona calisaya.</title>
        <authorList>
            <person name="Lian D.C."/>
            <person name="Zhao X.W."/>
            <person name="Wei L."/>
        </authorList>
    </citation>
    <scope>NUCLEOTIDE SEQUENCE [LARGE SCALE GENOMIC DNA]</scope>
    <source>
        <tissue evidence="3">Nenye</tissue>
    </source>
</reference>
<dbReference type="PROSITE" id="PS51746">
    <property type="entry name" value="PPM_2"/>
    <property type="match status" value="1"/>
</dbReference>
<dbReference type="SMART" id="SM00332">
    <property type="entry name" value="PP2Cc"/>
    <property type="match status" value="1"/>
</dbReference>
<dbReference type="CDD" id="cd00143">
    <property type="entry name" value="PP2Cc"/>
    <property type="match status" value="1"/>
</dbReference>
<keyword evidence="1" id="KW-0904">Protein phosphatase</keyword>
<dbReference type="Gene3D" id="3.60.40.10">
    <property type="entry name" value="PPM-type phosphatase domain"/>
    <property type="match status" value="2"/>
</dbReference>
<dbReference type="PANTHER" id="PTHR12320:SF81">
    <property type="entry name" value="PROTEIN PHOSPHATASE 2C 23-RELATED"/>
    <property type="match status" value="1"/>
</dbReference>
<evidence type="ECO:0000256" key="1">
    <source>
        <dbReference type="RuleBase" id="RU366020"/>
    </source>
</evidence>
<dbReference type="InterPro" id="IPR036457">
    <property type="entry name" value="PPM-type-like_dom_sf"/>
</dbReference>
<dbReference type="EMBL" id="JBJUIK010000007">
    <property type="protein sequence ID" value="KAL3522295.1"/>
    <property type="molecule type" value="Genomic_DNA"/>
</dbReference>
<dbReference type="AlphaFoldDB" id="A0ABD2ZVD2"/>
<dbReference type="SMART" id="SM00331">
    <property type="entry name" value="PP2C_SIG"/>
    <property type="match status" value="1"/>
</dbReference>
<sequence>METISSSDAPRKKRKLVKKFDNTNDELLHNFFSNARNLNMMAGSFYQPKKNNLKPLGEDAHFICEEEQTIGVADGVGGWAKKGIDSGIYARELMDNAVFLIQEKQPENGAVNPKKVLNEAFLNTEAKGASTACIIKLKDNFLHAVNLGDSGFLVIRDGKIVYNSPFQQSGFNCPFQLGNWTGYVLDLAEETVVEVEPGDVVVAATDGLFDNVYFEEIEDVVNRCLREENPPELMARNLVRLARKQSLLKNTISPFTKAAMDFGLSFEDYKGGKYDDVTVIAAYIY</sequence>
<dbReference type="GO" id="GO:0004722">
    <property type="term" value="F:protein serine/threonine phosphatase activity"/>
    <property type="evidence" value="ECO:0007669"/>
    <property type="project" value="UniProtKB-EC"/>
</dbReference>
<feature type="domain" description="PPM-type phosphatase" evidence="2">
    <location>
        <begin position="42"/>
        <end position="284"/>
    </location>
</feature>